<dbReference type="Proteomes" id="UP000807342">
    <property type="component" value="Unassembled WGS sequence"/>
</dbReference>
<evidence type="ECO:0000256" key="1">
    <source>
        <dbReference type="ARBA" id="ARBA00022737"/>
    </source>
</evidence>
<evidence type="ECO:0000259" key="2">
    <source>
        <dbReference type="Pfam" id="PF24883"/>
    </source>
</evidence>
<dbReference type="PANTHER" id="PTHR10039">
    <property type="entry name" value="AMELOGENIN"/>
    <property type="match status" value="1"/>
</dbReference>
<keyword evidence="4" id="KW-1185">Reference proteome</keyword>
<organism evidence="3 4">
    <name type="scientific">Macrolepiota fuliginosa MF-IS2</name>
    <dbReference type="NCBI Taxonomy" id="1400762"/>
    <lineage>
        <taxon>Eukaryota</taxon>
        <taxon>Fungi</taxon>
        <taxon>Dikarya</taxon>
        <taxon>Basidiomycota</taxon>
        <taxon>Agaricomycotina</taxon>
        <taxon>Agaricomycetes</taxon>
        <taxon>Agaricomycetidae</taxon>
        <taxon>Agaricales</taxon>
        <taxon>Agaricineae</taxon>
        <taxon>Agaricaceae</taxon>
        <taxon>Macrolepiota</taxon>
    </lineage>
</organism>
<sequence>MKSGAGILSNANNVVIHQATMVDQSYNVQTQTPVLTVLFEKMTKGAGVDSSARWPPPKCFPGTRVKLTTKIQDWFLSHIHHWDFLWLSGPAGVGKSAVAQTVAEFAAENGILGAAYFFSRPNKRYKYIEVFITLAYQLAIYFPGYQHLISTKLAGQPDLVEKAPHIQFRALIVEPLLSLSHERKHVIILDGLDECDGEGAQIEIIELINDLVHSNISLPIIWMICSRPESHLKRIFARSDYSIQCWREFLPIDSAESRSDTETFIRGRLKEIHDRYGECVDEDANGSWPPEPATAQIVEKTSGLFVLADTLLKHIEDSETCNPDRRLGEVLVFFERSRVTGSRSPVHDLNLFYTHILSAIPGDDWPMTRQILLVSAFRTWGGRALAVQSMCNLLGITRARFYTAMRRLHSVLDIPEPSSAASACLRFFHTTFLDYLTDPHRAGRFFIGSPVNDYGIAVTTRLRDFVLLGLQRFGTTLSLSWVNKNRKEVQINQEASRALKASLSWSSGDIGADWASAQTAADHFFSNFFELFCVLLKYSELDDELLEVLRGFDFNVLPFIHDIYWLSSPLKYLDKLEPFSLVRVRSVSEWDQMLLSEVARQYPNVVPFDFGHPHEGGFFLLGDGTNSIGVVMDVQGQSTYFRYVFQKTPPQVWPVLQNTPIVWDEDSV</sequence>
<dbReference type="InterPro" id="IPR056884">
    <property type="entry name" value="NPHP3-like_N"/>
</dbReference>
<dbReference type="SUPFAM" id="SSF52540">
    <property type="entry name" value="P-loop containing nucleoside triphosphate hydrolases"/>
    <property type="match status" value="1"/>
</dbReference>
<reference evidence="3" key="1">
    <citation type="submission" date="2020-11" db="EMBL/GenBank/DDBJ databases">
        <authorList>
            <consortium name="DOE Joint Genome Institute"/>
            <person name="Ahrendt S."/>
            <person name="Riley R."/>
            <person name="Andreopoulos W."/>
            <person name="Labutti K."/>
            <person name="Pangilinan J."/>
            <person name="Ruiz-Duenas F.J."/>
            <person name="Barrasa J.M."/>
            <person name="Sanchez-Garcia M."/>
            <person name="Camarero S."/>
            <person name="Miyauchi S."/>
            <person name="Serrano A."/>
            <person name="Linde D."/>
            <person name="Babiker R."/>
            <person name="Drula E."/>
            <person name="Ayuso-Fernandez I."/>
            <person name="Pacheco R."/>
            <person name="Padilla G."/>
            <person name="Ferreira P."/>
            <person name="Barriuso J."/>
            <person name="Kellner H."/>
            <person name="Castanera R."/>
            <person name="Alfaro M."/>
            <person name="Ramirez L."/>
            <person name="Pisabarro A.G."/>
            <person name="Kuo A."/>
            <person name="Tritt A."/>
            <person name="Lipzen A."/>
            <person name="He G."/>
            <person name="Yan M."/>
            <person name="Ng V."/>
            <person name="Cullen D."/>
            <person name="Martin F."/>
            <person name="Rosso M.-N."/>
            <person name="Henrissat B."/>
            <person name="Hibbett D."/>
            <person name="Martinez A.T."/>
            <person name="Grigoriev I.V."/>
        </authorList>
    </citation>
    <scope>NUCLEOTIDE SEQUENCE</scope>
    <source>
        <strain evidence="3">MF-IS2</strain>
    </source>
</reference>
<accession>A0A9P6C0X9</accession>
<evidence type="ECO:0000313" key="4">
    <source>
        <dbReference type="Proteomes" id="UP000807342"/>
    </source>
</evidence>
<dbReference type="InterPro" id="IPR027417">
    <property type="entry name" value="P-loop_NTPase"/>
</dbReference>
<evidence type="ECO:0000313" key="3">
    <source>
        <dbReference type="EMBL" id="KAF9445029.1"/>
    </source>
</evidence>
<dbReference type="OrthoDB" id="3269932at2759"/>
<dbReference type="EMBL" id="MU151330">
    <property type="protein sequence ID" value="KAF9445029.1"/>
    <property type="molecule type" value="Genomic_DNA"/>
</dbReference>
<protein>
    <recommendedName>
        <fullName evidence="2">Nephrocystin 3-like N-terminal domain-containing protein</fullName>
    </recommendedName>
</protein>
<dbReference type="AlphaFoldDB" id="A0A9P6C0X9"/>
<comment type="caution">
    <text evidence="3">The sequence shown here is derived from an EMBL/GenBank/DDBJ whole genome shotgun (WGS) entry which is preliminary data.</text>
</comment>
<feature type="domain" description="Nephrocystin 3-like N-terminal" evidence="2">
    <location>
        <begin position="70"/>
        <end position="227"/>
    </location>
</feature>
<gene>
    <name evidence="3" type="ORF">P691DRAFT_735655</name>
</gene>
<dbReference type="Gene3D" id="3.40.50.300">
    <property type="entry name" value="P-loop containing nucleotide triphosphate hydrolases"/>
    <property type="match status" value="1"/>
</dbReference>
<proteinExistence type="predicted"/>
<dbReference type="PANTHER" id="PTHR10039:SF17">
    <property type="entry name" value="FUNGAL STAND N-TERMINAL GOODBYE DOMAIN-CONTAINING PROTEIN-RELATED"/>
    <property type="match status" value="1"/>
</dbReference>
<name>A0A9P6C0X9_9AGAR</name>
<dbReference type="Pfam" id="PF24883">
    <property type="entry name" value="NPHP3_N"/>
    <property type="match status" value="1"/>
</dbReference>
<keyword evidence="1" id="KW-0677">Repeat</keyword>